<dbReference type="AlphaFoldDB" id="A0A844A8U7"/>
<name>A0A844A8U7_RHIFR</name>
<proteinExistence type="predicted"/>
<dbReference type="EMBL" id="WISZ01000065">
    <property type="protein sequence ID" value="MQX08066.1"/>
    <property type="molecule type" value="Genomic_DNA"/>
</dbReference>
<organism evidence="1 2">
    <name type="scientific">Rhizobium fredii</name>
    <name type="common">Sinorhizobium fredii</name>
    <dbReference type="NCBI Taxonomy" id="380"/>
    <lineage>
        <taxon>Bacteria</taxon>
        <taxon>Pseudomonadati</taxon>
        <taxon>Pseudomonadota</taxon>
        <taxon>Alphaproteobacteria</taxon>
        <taxon>Hyphomicrobiales</taxon>
        <taxon>Rhizobiaceae</taxon>
        <taxon>Sinorhizobium/Ensifer group</taxon>
        <taxon>Sinorhizobium</taxon>
    </lineage>
</organism>
<accession>A0A844A8U7</accession>
<sequence length="115" mass="12355">MLLGSAAISFALYYAFQTWRVNNFSHSVGTVTSVADRNVAVRTRGGFDTGRSETITVGTIVFTRSHKGQTYSCEASVTLGVPEDGYQVGDKLDIVPAASTCSRFDVVGRLPRSSL</sequence>
<evidence type="ECO:0008006" key="3">
    <source>
        <dbReference type="Google" id="ProtNLM"/>
    </source>
</evidence>
<evidence type="ECO:0000313" key="1">
    <source>
        <dbReference type="EMBL" id="MQX08066.1"/>
    </source>
</evidence>
<reference evidence="1 2" key="1">
    <citation type="journal article" date="2013" name="Genome Biol.">
        <title>Comparative genomics of the core and accessory genomes of 48 Sinorhizobium strains comprising five genospecies.</title>
        <authorList>
            <person name="Sugawara M."/>
            <person name="Epstein B."/>
            <person name="Badgley B.D."/>
            <person name="Unno T."/>
            <person name="Xu L."/>
            <person name="Reese J."/>
            <person name="Gyaneshwar P."/>
            <person name="Denny R."/>
            <person name="Mudge J."/>
            <person name="Bharti A.K."/>
            <person name="Farmer A.D."/>
            <person name="May G.D."/>
            <person name="Woodward J.E."/>
            <person name="Medigue C."/>
            <person name="Vallenet D."/>
            <person name="Lajus A."/>
            <person name="Rouy Z."/>
            <person name="Martinez-Vaz B."/>
            <person name="Tiffin P."/>
            <person name="Young N.D."/>
            <person name="Sadowsky M.J."/>
        </authorList>
    </citation>
    <scope>NUCLEOTIDE SEQUENCE [LARGE SCALE GENOMIC DNA]</scope>
    <source>
        <strain evidence="1 2">USDA205</strain>
    </source>
</reference>
<gene>
    <name evidence="1" type="ORF">GHK48_07010</name>
</gene>
<dbReference type="Proteomes" id="UP000466694">
    <property type="component" value="Unassembled WGS sequence"/>
</dbReference>
<comment type="caution">
    <text evidence="1">The sequence shown here is derived from an EMBL/GenBank/DDBJ whole genome shotgun (WGS) entry which is preliminary data.</text>
</comment>
<protein>
    <recommendedName>
        <fullName evidence="3">DUF3592 domain-containing protein</fullName>
    </recommendedName>
</protein>
<evidence type="ECO:0000313" key="2">
    <source>
        <dbReference type="Proteomes" id="UP000466694"/>
    </source>
</evidence>